<evidence type="ECO:0000313" key="1">
    <source>
        <dbReference type="EMBL" id="CAG8681563.1"/>
    </source>
</evidence>
<name>A0ACA9NYR8_9GLOM</name>
<proteinExistence type="predicted"/>
<gene>
    <name evidence="1" type="ORF">SPELUC_LOCUS10183</name>
</gene>
<protein>
    <submittedName>
        <fullName evidence="1">2195_t:CDS:1</fullName>
    </submittedName>
</protein>
<dbReference type="EMBL" id="CAJVPW010018412">
    <property type="protein sequence ID" value="CAG8681563.1"/>
    <property type="molecule type" value="Genomic_DNA"/>
</dbReference>
<accession>A0ACA9NYR8</accession>
<feature type="non-terminal residue" evidence="1">
    <location>
        <position position="189"/>
    </location>
</feature>
<organism evidence="1 2">
    <name type="scientific">Cetraspora pellucida</name>
    <dbReference type="NCBI Taxonomy" id="1433469"/>
    <lineage>
        <taxon>Eukaryota</taxon>
        <taxon>Fungi</taxon>
        <taxon>Fungi incertae sedis</taxon>
        <taxon>Mucoromycota</taxon>
        <taxon>Glomeromycotina</taxon>
        <taxon>Glomeromycetes</taxon>
        <taxon>Diversisporales</taxon>
        <taxon>Gigasporaceae</taxon>
        <taxon>Cetraspora</taxon>
    </lineage>
</organism>
<reference evidence="1" key="1">
    <citation type="submission" date="2021-06" db="EMBL/GenBank/DDBJ databases">
        <authorList>
            <person name="Kallberg Y."/>
            <person name="Tangrot J."/>
            <person name="Rosling A."/>
        </authorList>
    </citation>
    <scope>NUCLEOTIDE SEQUENCE</scope>
    <source>
        <strain evidence="1">28 12/20/2015</strain>
    </source>
</reference>
<sequence>MEDIDEQPYIPGYLKGTPIERLNSAYPLYLPTRFEEYWTRFDKIFCSCFGFIHVFQLTFVTAFNEGPGVDDSQAESVPTDYPIPPEVLLYYFEVDIIDKGEDGYIGVGFAKDLEILEILPGIAFECALKEDLFPIIGLRTRGECVEANFGTKPFKFDIDSYAKAFFSEPRIATQIEGPKEILMRHIDID</sequence>
<evidence type="ECO:0000313" key="2">
    <source>
        <dbReference type="Proteomes" id="UP000789366"/>
    </source>
</evidence>
<keyword evidence="2" id="KW-1185">Reference proteome</keyword>
<dbReference type="Proteomes" id="UP000789366">
    <property type="component" value="Unassembled WGS sequence"/>
</dbReference>
<comment type="caution">
    <text evidence="1">The sequence shown here is derived from an EMBL/GenBank/DDBJ whole genome shotgun (WGS) entry which is preliminary data.</text>
</comment>